<dbReference type="RefSeq" id="WP_349231780.1">
    <property type="nucleotide sequence ID" value="NZ_JBBMFK010000013.1"/>
</dbReference>
<sequence>MNSGRRLLHDDQVEERLAPLLRAGAEVPLVVTGNSMVPFLRDRRDKVYLKSPDLVPVRTGDILFFKRDSGQWILHRLHHFTADGLLVINGDGQTWFETIRPDQVLGVVVKISRSGKSPFPARRWDWALLRRLWKLLLPVRPALLRVLGRIGRLRPRRPTGRRA</sequence>
<dbReference type="InterPro" id="IPR036286">
    <property type="entry name" value="LexA/Signal_pep-like_sf"/>
</dbReference>
<gene>
    <name evidence="1" type="ORF">WMO64_09265</name>
</gene>
<keyword evidence="2" id="KW-1185">Reference proteome</keyword>
<name>A0ABV1E8M8_9FIRM</name>
<accession>A0ABV1E8M8</accession>
<dbReference type="Proteomes" id="UP001464378">
    <property type="component" value="Unassembled WGS sequence"/>
</dbReference>
<dbReference type="EMBL" id="JBBMFK010000013">
    <property type="protein sequence ID" value="MEQ2443661.1"/>
    <property type="molecule type" value="Genomic_DNA"/>
</dbReference>
<dbReference type="SUPFAM" id="SSF51306">
    <property type="entry name" value="LexA/Signal peptidase"/>
    <property type="match status" value="1"/>
</dbReference>
<reference evidence="1 2" key="1">
    <citation type="submission" date="2024-03" db="EMBL/GenBank/DDBJ databases">
        <title>Human intestinal bacterial collection.</title>
        <authorList>
            <person name="Pauvert C."/>
            <person name="Hitch T.C.A."/>
            <person name="Clavel T."/>
        </authorList>
    </citation>
    <scope>NUCLEOTIDE SEQUENCE [LARGE SCALE GENOMIC DNA]</scope>
    <source>
        <strain evidence="1 2">CLA-AP-H29</strain>
    </source>
</reference>
<proteinExistence type="predicted"/>
<dbReference type="CDD" id="cd06462">
    <property type="entry name" value="Peptidase_S24_S26"/>
    <property type="match status" value="1"/>
</dbReference>
<protein>
    <submittedName>
        <fullName evidence="1">S24/S26 family peptidase</fullName>
    </submittedName>
</protein>
<comment type="caution">
    <text evidence="1">The sequence shown here is derived from an EMBL/GenBank/DDBJ whole genome shotgun (WGS) entry which is preliminary data.</text>
</comment>
<organism evidence="1 2">
    <name type="scientific">Pseudoflavonifractor intestinihominis</name>
    <dbReference type="NCBI Taxonomy" id="3133171"/>
    <lineage>
        <taxon>Bacteria</taxon>
        <taxon>Bacillati</taxon>
        <taxon>Bacillota</taxon>
        <taxon>Clostridia</taxon>
        <taxon>Eubacteriales</taxon>
        <taxon>Oscillospiraceae</taxon>
        <taxon>Pseudoflavonifractor</taxon>
    </lineage>
</organism>
<evidence type="ECO:0000313" key="1">
    <source>
        <dbReference type="EMBL" id="MEQ2443661.1"/>
    </source>
</evidence>
<evidence type="ECO:0000313" key="2">
    <source>
        <dbReference type="Proteomes" id="UP001464378"/>
    </source>
</evidence>